<organism evidence="2 3">
    <name type="scientific">Glonium stellatum</name>
    <dbReference type="NCBI Taxonomy" id="574774"/>
    <lineage>
        <taxon>Eukaryota</taxon>
        <taxon>Fungi</taxon>
        <taxon>Dikarya</taxon>
        <taxon>Ascomycota</taxon>
        <taxon>Pezizomycotina</taxon>
        <taxon>Dothideomycetes</taxon>
        <taxon>Pleosporomycetidae</taxon>
        <taxon>Gloniales</taxon>
        <taxon>Gloniaceae</taxon>
        <taxon>Glonium</taxon>
    </lineage>
</organism>
<feature type="transmembrane region" description="Helical" evidence="1">
    <location>
        <begin position="91"/>
        <end position="110"/>
    </location>
</feature>
<proteinExistence type="predicted"/>
<feature type="transmembrane region" description="Helical" evidence="1">
    <location>
        <begin position="116"/>
        <end position="136"/>
    </location>
</feature>
<evidence type="ECO:0000313" key="2">
    <source>
        <dbReference type="EMBL" id="OCL07451.1"/>
    </source>
</evidence>
<evidence type="ECO:0000313" key="3">
    <source>
        <dbReference type="Proteomes" id="UP000250140"/>
    </source>
</evidence>
<dbReference type="Proteomes" id="UP000250140">
    <property type="component" value="Unassembled WGS sequence"/>
</dbReference>
<gene>
    <name evidence="2" type="ORF">AOQ84DRAFT_58877</name>
</gene>
<protein>
    <submittedName>
        <fullName evidence="2">Uncharacterized protein</fullName>
    </submittedName>
</protein>
<keyword evidence="1" id="KW-1133">Transmembrane helix</keyword>
<keyword evidence="1" id="KW-0812">Transmembrane</keyword>
<accession>A0A8E2EZK7</accession>
<keyword evidence="1" id="KW-0472">Membrane</keyword>
<name>A0A8E2EZK7_9PEZI</name>
<dbReference type="AlphaFoldDB" id="A0A8E2EZK7"/>
<evidence type="ECO:0000256" key="1">
    <source>
        <dbReference type="SAM" id="Phobius"/>
    </source>
</evidence>
<dbReference type="EMBL" id="KV749871">
    <property type="protein sequence ID" value="OCL07451.1"/>
    <property type="molecule type" value="Genomic_DNA"/>
</dbReference>
<reference evidence="2 3" key="1">
    <citation type="journal article" date="2016" name="Nat. Commun.">
        <title>Ectomycorrhizal ecology is imprinted in the genome of the dominant symbiotic fungus Cenococcum geophilum.</title>
        <authorList>
            <consortium name="DOE Joint Genome Institute"/>
            <person name="Peter M."/>
            <person name="Kohler A."/>
            <person name="Ohm R.A."/>
            <person name="Kuo A."/>
            <person name="Krutzmann J."/>
            <person name="Morin E."/>
            <person name="Arend M."/>
            <person name="Barry K.W."/>
            <person name="Binder M."/>
            <person name="Choi C."/>
            <person name="Clum A."/>
            <person name="Copeland A."/>
            <person name="Grisel N."/>
            <person name="Haridas S."/>
            <person name="Kipfer T."/>
            <person name="LaButti K."/>
            <person name="Lindquist E."/>
            <person name="Lipzen A."/>
            <person name="Maire R."/>
            <person name="Meier B."/>
            <person name="Mihaltcheva S."/>
            <person name="Molinier V."/>
            <person name="Murat C."/>
            <person name="Poggeler S."/>
            <person name="Quandt C.A."/>
            <person name="Sperisen C."/>
            <person name="Tritt A."/>
            <person name="Tisserant E."/>
            <person name="Crous P.W."/>
            <person name="Henrissat B."/>
            <person name="Nehls U."/>
            <person name="Egli S."/>
            <person name="Spatafora J.W."/>
            <person name="Grigoriev I.V."/>
            <person name="Martin F.M."/>
        </authorList>
    </citation>
    <scope>NUCLEOTIDE SEQUENCE [LARGE SCALE GENOMIC DNA]</scope>
    <source>
        <strain evidence="2 3">CBS 207.34</strain>
    </source>
</reference>
<sequence>MRIHVAMATSLLLCRRKVTLDFSILSFRLINLSAAGLGGGWRGASLWSLGSEAREDINCRNARRQPADTPRSEVPGARNWRRDARHTGGCVIYYFAIFCNFGAEVLWVRFGVGECRAWCTFFIFIFTLGGLVLLLAGNSVSREMTTGLCSEFSFEHTRLGWADARSA</sequence>
<keyword evidence="3" id="KW-1185">Reference proteome</keyword>